<keyword evidence="2" id="KW-0946">Virion</keyword>
<evidence type="ECO:0000256" key="1">
    <source>
        <dbReference type="SAM" id="MobiDB-lite"/>
    </source>
</evidence>
<feature type="compositionally biased region" description="Low complexity" evidence="1">
    <location>
        <begin position="1"/>
        <end position="47"/>
    </location>
</feature>
<keyword evidence="2" id="KW-0543">Viral nucleoprotein</keyword>
<dbReference type="RefSeq" id="YP_009666295.1">
    <property type="nucleotide sequence ID" value="NC_043488.1"/>
</dbReference>
<keyword evidence="3" id="KW-1185">Reference proteome</keyword>
<dbReference type="GeneID" id="40526528"/>
<feature type="region of interest" description="Disordered" evidence="1">
    <location>
        <begin position="1"/>
        <end position="99"/>
    </location>
</feature>
<proteinExistence type="predicted"/>
<evidence type="ECO:0000313" key="3">
    <source>
        <dbReference type="Proteomes" id="UP000273912"/>
    </source>
</evidence>
<name>A0A1B1X3Z7_9NIDO</name>
<feature type="compositionally biased region" description="Low complexity" evidence="1">
    <location>
        <begin position="70"/>
        <end position="89"/>
    </location>
</feature>
<protein>
    <submittedName>
        <fullName evidence="2">Nucleocapsid</fullName>
    </submittedName>
</protein>
<evidence type="ECO:0000313" key="2">
    <source>
        <dbReference type="EMBL" id="ANW72260.1"/>
    </source>
</evidence>
<reference evidence="2 3" key="1">
    <citation type="journal article" date="2016" name="Genome Announc.">
        <title>Novel Viruses Isolated from Mosquitoes in Pantanal, Brazil.</title>
        <authorList>
            <person name="Pauvolid-Correa A."/>
            <person name="Solberg O."/>
            <person name="Couto-Lima D."/>
            <person name="Nogueira R.M."/>
            <person name="Langevin S."/>
            <person name="Komar N."/>
        </authorList>
    </citation>
    <scope>NUCLEOTIDE SEQUENCE [LARGE SCALE GENOMIC DNA]</scope>
    <source>
        <strain evidence="2 3">BrMS-MQ10</strain>
    </source>
</reference>
<dbReference type="EMBL" id="KT966495">
    <property type="protein sequence ID" value="ANW72260.1"/>
    <property type="molecule type" value="Genomic_RNA"/>
</dbReference>
<dbReference type="Proteomes" id="UP000273912">
    <property type="component" value="Segment"/>
</dbReference>
<organism evidence="2 3">
    <name type="scientific">Kadiweu virus</name>
    <dbReference type="NCBI Taxonomy" id="1795438"/>
    <lineage>
        <taxon>Viruses</taxon>
        <taxon>Riboviria</taxon>
        <taxon>Orthornavirae</taxon>
        <taxon>Pisuviricota</taxon>
        <taxon>Pisoniviricetes</taxon>
        <taxon>Nidovirales</taxon>
        <taxon>Mesnidovirineae</taxon>
        <taxon>Mesoniviridae</taxon>
        <taxon>Hexponivirinae</taxon>
        <taxon>Alphamesonivirus</taxon>
        <taxon>Kadilivirus</taxon>
        <taxon>Alphamesonivirus kadiweuorum</taxon>
    </lineage>
</organism>
<dbReference type="KEGG" id="vg:40526528"/>
<sequence>MSANASNNTASTSTTKPKQQRQNQNQVQQNNTPKPQRQSKNQQNQQKAPLRAQNQNAAPRKNNQRKATNAGSQPKAPAGKPKKPIAVGPNYTDTNGKRYKIGREFDARNHMGWRRNEKTGSTVQFLFKPKMASRVDQAYYRSQFEDSDHYIHTFGVGVFVQDSNMDRNAVLRPQDLSEKEKQDYLENLANAFDKILVRTKFAFENNSQPLLVIDA</sequence>
<accession>A0A1B1X3Z7</accession>
<dbReference type="GO" id="GO:0019013">
    <property type="term" value="C:viral nucleocapsid"/>
    <property type="evidence" value="ECO:0007669"/>
    <property type="project" value="UniProtKB-KW"/>
</dbReference>